<dbReference type="EMBL" id="KN827076">
    <property type="protein sequence ID" value="KIK77237.1"/>
    <property type="molecule type" value="Genomic_DNA"/>
</dbReference>
<accession>A0A0D0C217</accession>
<name>A0A0D0C217_9AGAM</name>
<proteinExistence type="predicted"/>
<reference evidence="2 3" key="1">
    <citation type="submission" date="2014-04" db="EMBL/GenBank/DDBJ databases">
        <authorList>
            <consortium name="DOE Joint Genome Institute"/>
            <person name="Kuo A."/>
            <person name="Kohler A."/>
            <person name="Jargeat P."/>
            <person name="Nagy L.G."/>
            <person name="Floudas D."/>
            <person name="Copeland A."/>
            <person name="Barry K.W."/>
            <person name="Cichocki N."/>
            <person name="Veneault-Fourrey C."/>
            <person name="LaButti K."/>
            <person name="Lindquist E.A."/>
            <person name="Lipzen A."/>
            <person name="Lundell T."/>
            <person name="Morin E."/>
            <person name="Murat C."/>
            <person name="Sun H."/>
            <person name="Tunlid A."/>
            <person name="Henrissat B."/>
            <person name="Grigoriev I.V."/>
            <person name="Hibbett D.S."/>
            <person name="Martin F."/>
            <person name="Nordberg H.P."/>
            <person name="Cantor M.N."/>
            <person name="Hua S.X."/>
        </authorList>
    </citation>
    <scope>NUCLEOTIDE SEQUENCE [LARGE SCALE GENOMIC DNA]</scope>
    <source>
        <strain evidence="2 3">Ve08.2h10</strain>
    </source>
</reference>
<dbReference type="AlphaFoldDB" id="A0A0D0C217"/>
<sequence length="215" mass="23744">MCAAIAAMAHKLDLCCSTAPLTMKSVDELIQKGAERSELCRDDFTSTYESLAAAMRNQDTNNIRRLLQVTDILDIIDSAWEAEMTNQAVNAFGCVEYAQKDDVRENISKDLHPLLDGFACRFKFLSLNHLDPSYGLPVLTQSPLRALGHHLERIPAALQEVSSGLSYTQAAIDALTRHEPTSLILLVSTMQRSSPSSSRRNPKANPRATPLETML</sequence>
<gene>
    <name evidence="2" type="ORF">PAXRUDRAFT_390292</name>
</gene>
<keyword evidence="3" id="KW-1185">Reference proteome</keyword>
<reference evidence="3" key="2">
    <citation type="submission" date="2015-01" db="EMBL/GenBank/DDBJ databases">
        <title>Evolutionary Origins and Diversification of the Mycorrhizal Mutualists.</title>
        <authorList>
            <consortium name="DOE Joint Genome Institute"/>
            <consortium name="Mycorrhizal Genomics Consortium"/>
            <person name="Kohler A."/>
            <person name="Kuo A."/>
            <person name="Nagy L.G."/>
            <person name="Floudas D."/>
            <person name="Copeland A."/>
            <person name="Barry K.W."/>
            <person name="Cichocki N."/>
            <person name="Veneault-Fourrey C."/>
            <person name="LaButti K."/>
            <person name="Lindquist E.A."/>
            <person name="Lipzen A."/>
            <person name="Lundell T."/>
            <person name="Morin E."/>
            <person name="Murat C."/>
            <person name="Riley R."/>
            <person name="Ohm R."/>
            <person name="Sun H."/>
            <person name="Tunlid A."/>
            <person name="Henrissat B."/>
            <person name="Grigoriev I.V."/>
            <person name="Hibbett D.S."/>
            <person name="Martin F."/>
        </authorList>
    </citation>
    <scope>NUCLEOTIDE SEQUENCE [LARGE SCALE GENOMIC DNA]</scope>
    <source>
        <strain evidence="3">Ve08.2h10</strain>
    </source>
</reference>
<evidence type="ECO:0000313" key="3">
    <source>
        <dbReference type="Proteomes" id="UP000054538"/>
    </source>
</evidence>
<feature type="region of interest" description="Disordered" evidence="1">
    <location>
        <begin position="189"/>
        <end position="215"/>
    </location>
</feature>
<dbReference type="Proteomes" id="UP000054538">
    <property type="component" value="Unassembled WGS sequence"/>
</dbReference>
<organism evidence="2 3">
    <name type="scientific">Paxillus rubicundulus Ve08.2h10</name>
    <dbReference type="NCBI Taxonomy" id="930991"/>
    <lineage>
        <taxon>Eukaryota</taxon>
        <taxon>Fungi</taxon>
        <taxon>Dikarya</taxon>
        <taxon>Basidiomycota</taxon>
        <taxon>Agaricomycotina</taxon>
        <taxon>Agaricomycetes</taxon>
        <taxon>Agaricomycetidae</taxon>
        <taxon>Boletales</taxon>
        <taxon>Paxilineae</taxon>
        <taxon>Paxillaceae</taxon>
        <taxon>Paxillus</taxon>
    </lineage>
</organism>
<evidence type="ECO:0000256" key="1">
    <source>
        <dbReference type="SAM" id="MobiDB-lite"/>
    </source>
</evidence>
<dbReference type="HOGENOM" id="CLU_1283628_0_0_1"/>
<dbReference type="InParanoid" id="A0A0D0C217"/>
<evidence type="ECO:0000313" key="2">
    <source>
        <dbReference type="EMBL" id="KIK77237.1"/>
    </source>
</evidence>
<protein>
    <submittedName>
        <fullName evidence="2">Uncharacterized protein</fullName>
    </submittedName>
</protein>